<dbReference type="KEGG" id="ffu:CLAFUR5_07207"/>
<evidence type="ECO:0000256" key="1">
    <source>
        <dbReference type="SAM" id="MobiDB-lite"/>
    </source>
</evidence>
<evidence type="ECO:0000313" key="3">
    <source>
        <dbReference type="EMBL" id="UJO19219.1"/>
    </source>
</evidence>
<keyword evidence="2" id="KW-1133">Transmembrane helix</keyword>
<dbReference type="RefSeq" id="XP_047763585.1">
    <property type="nucleotide sequence ID" value="XM_047906355.1"/>
</dbReference>
<dbReference type="EMBL" id="CP090168">
    <property type="protein sequence ID" value="UJO19219.1"/>
    <property type="molecule type" value="Genomic_DNA"/>
</dbReference>
<reference evidence="3" key="1">
    <citation type="submission" date="2021-12" db="EMBL/GenBank/DDBJ databases">
        <authorList>
            <person name="Zaccaron A."/>
            <person name="Stergiopoulos I."/>
        </authorList>
    </citation>
    <scope>NUCLEOTIDE SEQUENCE</scope>
    <source>
        <strain evidence="3">Race5_Kim</strain>
    </source>
</reference>
<dbReference type="GeneID" id="71987085"/>
<reference evidence="3" key="2">
    <citation type="journal article" date="2022" name="Microb. Genom.">
        <title>A chromosome-scale genome assembly of the tomato pathogen Cladosporium fulvum reveals a compartmentalized genome architecture and the presence of a dispensable chromosome.</title>
        <authorList>
            <person name="Zaccaron A.Z."/>
            <person name="Chen L.H."/>
            <person name="Samaras A."/>
            <person name="Stergiopoulos I."/>
        </authorList>
    </citation>
    <scope>NUCLEOTIDE SEQUENCE</scope>
    <source>
        <strain evidence="3">Race5_Kim</strain>
    </source>
</reference>
<feature type="compositionally biased region" description="Polar residues" evidence="1">
    <location>
        <begin position="67"/>
        <end position="79"/>
    </location>
</feature>
<evidence type="ECO:0000256" key="2">
    <source>
        <dbReference type="SAM" id="Phobius"/>
    </source>
</evidence>
<dbReference type="Proteomes" id="UP000756132">
    <property type="component" value="Chromosome 6"/>
</dbReference>
<proteinExistence type="predicted"/>
<feature type="region of interest" description="Disordered" evidence="1">
    <location>
        <begin position="1"/>
        <end position="79"/>
    </location>
</feature>
<gene>
    <name evidence="3" type="ORF">CLAFUR5_07207</name>
</gene>
<organism evidence="3 4">
    <name type="scientific">Passalora fulva</name>
    <name type="common">Tomato leaf mold</name>
    <name type="synonym">Cladosporium fulvum</name>
    <dbReference type="NCBI Taxonomy" id="5499"/>
    <lineage>
        <taxon>Eukaryota</taxon>
        <taxon>Fungi</taxon>
        <taxon>Dikarya</taxon>
        <taxon>Ascomycota</taxon>
        <taxon>Pezizomycotina</taxon>
        <taxon>Dothideomycetes</taxon>
        <taxon>Dothideomycetidae</taxon>
        <taxon>Mycosphaerellales</taxon>
        <taxon>Mycosphaerellaceae</taxon>
        <taxon>Fulvia</taxon>
    </lineage>
</organism>
<evidence type="ECO:0000313" key="4">
    <source>
        <dbReference type="Proteomes" id="UP000756132"/>
    </source>
</evidence>
<keyword evidence="4" id="KW-1185">Reference proteome</keyword>
<sequence length="147" mass="15662">MVLQPPPAVHMAHDNSSPPHYSAPNEQAIEPVPSYNDLSHNFPTHTSTTRSPSTAKRAPPEALSNDLEANTPTTLRVPPNSINITPHVLHPRGIRPTCCSRVCAGIGLIIIVVVIVLLATGAFLEDHDADEGSGLRGNEGIVFRRGG</sequence>
<feature type="transmembrane region" description="Helical" evidence="2">
    <location>
        <begin position="102"/>
        <end position="124"/>
    </location>
</feature>
<keyword evidence="2" id="KW-0472">Membrane</keyword>
<protein>
    <submittedName>
        <fullName evidence="3">Uncharacterized protein</fullName>
    </submittedName>
</protein>
<keyword evidence="2" id="KW-0812">Transmembrane</keyword>
<feature type="compositionally biased region" description="Low complexity" evidence="1">
    <location>
        <begin position="43"/>
        <end position="54"/>
    </location>
</feature>
<name>A0A9Q8PB38_PASFU</name>
<dbReference type="AlphaFoldDB" id="A0A9Q8PB38"/>
<accession>A0A9Q8PB38</accession>